<sequence>MPFLDISPLELIALLALAVMLFGPDKLPGAVQGVARTLRQFREFTRNAQNDLKKELGPEFQDLELTDLHPKNFVRKHVLGPDGAEDPAFREIRDITQTLNGEIRGAADGTRRLAADDATPDDALYRAPAPRLAAGERPPFDADAT</sequence>
<accession>A0ABP5DTF0</accession>
<reference evidence="10" key="1">
    <citation type="journal article" date="2019" name="Int. J. Syst. Evol. Microbiol.">
        <title>The Global Catalogue of Microorganisms (GCM) 10K type strain sequencing project: providing services to taxonomists for standard genome sequencing and annotation.</title>
        <authorList>
            <consortium name="The Broad Institute Genomics Platform"/>
            <consortium name="The Broad Institute Genome Sequencing Center for Infectious Disease"/>
            <person name="Wu L."/>
            <person name="Ma J."/>
        </authorList>
    </citation>
    <scope>NUCLEOTIDE SEQUENCE [LARGE SCALE GENOMIC DNA]</scope>
    <source>
        <strain evidence="10">JCM 16013</strain>
    </source>
</reference>
<evidence type="ECO:0000313" key="10">
    <source>
        <dbReference type="Proteomes" id="UP001499854"/>
    </source>
</evidence>
<comment type="subcellular location">
    <subcellularLocation>
        <location evidence="1">Membrane</location>
        <topology evidence="1">Single-pass membrane protein</topology>
    </subcellularLocation>
</comment>
<keyword evidence="2" id="KW-0813">Transport</keyword>
<evidence type="ECO:0000256" key="7">
    <source>
        <dbReference type="ARBA" id="ARBA00023136"/>
    </source>
</evidence>
<proteinExistence type="predicted"/>
<comment type="caution">
    <text evidence="9">The sequence shown here is derived from an EMBL/GenBank/DDBJ whole genome shotgun (WGS) entry which is preliminary data.</text>
</comment>
<evidence type="ECO:0000256" key="5">
    <source>
        <dbReference type="ARBA" id="ARBA00022989"/>
    </source>
</evidence>
<keyword evidence="7" id="KW-0472">Membrane</keyword>
<evidence type="ECO:0000256" key="8">
    <source>
        <dbReference type="SAM" id="MobiDB-lite"/>
    </source>
</evidence>
<keyword evidence="6" id="KW-0811">Translocation</keyword>
<keyword evidence="5" id="KW-1133">Transmembrane helix</keyword>
<evidence type="ECO:0000313" key="9">
    <source>
        <dbReference type="EMBL" id="GAA1986055.1"/>
    </source>
</evidence>
<evidence type="ECO:0000256" key="4">
    <source>
        <dbReference type="ARBA" id="ARBA00022927"/>
    </source>
</evidence>
<evidence type="ECO:0000256" key="3">
    <source>
        <dbReference type="ARBA" id="ARBA00022692"/>
    </source>
</evidence>
<dbReference type="NCBIfam" id="NF002377">
    <property type="entry name" value="PRK01371.1-4"/>
    <property type="match status" value="1"/>
</dbReference>
<dbReference type="EMBL" id="BAAAQM010000036">
    <property type="protein sequence ID" value="GAA1986055.1"/>
    <property type="molecule type" value="Genomic_DNA"/>
</dbReference>
<protein>
    <submittedName>
        <fullName evidence="9">Sec-independent translocase</fullName>
    </submittedName>
</protein>
<gene>
    <name evidence="9" type="ORF">GCM10009838_55620</name>
</gene>
<keyword evidence="3" id="KW-0812">Transmembrane</keyword>
<name>A0ABP5DTF0_9ACTN</name>
<evidence type="ECO:0000256" key="2">
    <source>
        <dbReference type="ARBA" id="ARBA00022448"/>
    </source>
</evidence>
<dbReference type="NCBIfam" id="NF002374">
    <property type="entry name" value="PRK01371.1-1"/>
    <property type="match status" value="1"/>
</dbReference>
<dbReference type="RefSeq" id="WP_344660080.1">
    <property type="nucleotide sequence ID" value="NZ_BAAAQM010000036.1"/>
</dbReference>
<keyword evidence="4" id="KW-0653">Protein transport</keyword>
<feature type="region of interest" description="Disordered" evidence="8">
    <location>
        <begin position="106"/>
        <end position="145"/>
    </location>
</feature>
<dbReference type="Proteomes" id="UP001499854">
    <property type="component" value="Unassembled WGS sequence"/>
</dbReference>
<feature type="compositionally biased region" description="Low complexity" evidence="8">
    <location>
        <begin position="121"/>
        <end position="133"/>
    </location>
</feature>
<dbReference type="PRINTS" id="PR01506">
    <property type="entry name" value="TATBPROTEIN"/>
</dbReference>
<keyword evidence="10" id="KW-1185">Reference proteome</keyword>
<dbReference type="Pfam" id="PF02416">
    <property type="entry name" value="TatA_B_E"/>
    <property type="match status" value="1"/>
</dbReference>
<evidence type="ECO:0000256" key="1">
    <source>
        <dbReference type="ARBA" id="ARBA00004167"/>
    </source>
</evidence>
<organism evidence="9 10">
    <name type="scientific">Catenulispora subtropica</name>
    <dbReference type="NCBI Taxonomy" id="450798"/>
    <lineage>
        <taxon>Bacteria</taxon>
        <taxon>Bacillati</taxon>
        <taxon>Actinomycetota</taxon>
        <taxon>Actinomycetes</taxon>
        <taxon>Catenulisporales</taxon>
        <taxon>Catenulisporaceae</taxon>
        <taxon>Catenulispora</taxon>
    </lineage>
</organism>
<dbReference type="Gene3D" id="1.20.5.3310">
    <property type="match status" value="1"/>
</dbReference>
<evidence type="ECO:0000256" key="6">
    <source>
        <dbReference type="ARBA" id="ARBA00023010"/>
    </source>
</evidence>
<dbReference type="InterPro" id="IPR003369">
    <property type="entry name" value="TatA/B/E"/>
</dbReference>